<dbReference type="EMBL" id="CP136895">
    <property type="protein sequence ID" value="WOL09839.1"/>
    <property type="molecule type" value="Genomic_DNA"/>
</dbReference>
<gene>
    <name evidence="2" type="ORF">Cni_G18592</name>
</gene>
<sequence>MYIGRRGRQFVEERETKKMADEGKATERGGLSNLQSFLDAATPSVPAHQLPEGGDGAQFFYLEEFWEQYNEPSAYGLDVPVYLQIGEVSQYFVPSLSALQIYTRKAPLAAASRGDEVANPSSDDVAEDDIGQLYIEFFERTLPHARRPLVDKIAELAETYPELNSFKSTELSRASWISVAWYPIYHIPSTRNVKGFATCFLTYHALSSFSKDVIHGSTTSEAPSSGTTSEMKPEEGSFISLPPFGLATYKLQRQGSLWTMPGSGDSERLGSLFMAADSWLKQLKVRHHDFIYFSSHFM</sequence>
<evidence type="ECO:0000313" key="2">
    <source>
        <dbReference type="EMBL" id="WOL09839.1"/>
    </source>
</evidence>
<dbReference type="InterPro" id="IPR008507">
    <property type="entry name" value="DUF789"/>
</dbReference>
<evidence type="ECO:0000256" key="1">
    <source>
        <dbReference type="SAM" id="MobiDB-lite"/>
    </source>
</evidence>
<feature type="region of interest" description="Disordered" evidence="1">
    <location>
        <begin position="216"/>
        <end position="236"/>
    </location>
</feature>
<name>A0AAQ3QG76_9LILI</name>
<evidence type="ECO:0000313" key="3">
    <source>
        <dbReference type="Proteomes" id="UP001327560"/>
    </source>
</evidence>
<dbReference type="Proteomes" id="UP001327560">
    <property type="component" value="Chromosome 6"/>
</dbReference>
<dbReference type="AlphaFoldDB" id="A0AAQ3QG76"/>
<dbReference type="PANTHER" id="PTHR31343">
    <property type="entry name" value="T15D22.8"/>
    <property type="match status" value="1"/>
</dbReference>
<feature type="compositionally biased region" description="Polar residues" evidence="1">
    <location>
        <begin position="216"/>
        <end position="230"/>
    </location>
</feature>
<protein>
    <submittedName>
        <fullName evidence="2">Uncharacterized protein</fullName>
    </submittedName>
</protein>
<dbReference type="Pfam" id="PF05623">
    <property type="entry name" value="DUF789"/>
    <property type="match status" value="2"/>
</dbReference>
<reference evidence="2 3" key="1">
    <citation type="submission" date="2023-10" db="EMBL/GenBank/DDBJ databases">
        <title>Chromosome-scale genome assembly provides insights into flower coloration mechanisms of Canna indica.</title>
        <authorList>
            <person name="Li C."/>
        </authorList>
    </citation>
    <scope>NUCLEOTIDE SEQUENCE [LARGE SCALE GENOMIC DNA]</scope>
    <source>
        <tissue evidence="2">Flower</tissue>
    </source>
</reference>
<dbReference type="PANTHER" id="PTHR31343:SF61">
    <property type="entry name" value="EXPRESSED PROTEIN"/>
    <property type="match status" value="1"/>
</dbReference>
<organism evidence="2 3">
    <name type="scientific">Canna indica</name>
    <name type="common">Indian-shot</name>
    <dbReference type="NCBI Taxonomy" id="4628"/>
    <lineage>
        <taxon>Eukaryota</taxon>
        <taxon>Viridiplantae</taxon>
        <taxon>Streptophyta</taxon>
        <taxon>Embryophyta</taxon>
        <taxon>Tracheophyta</taxon>
        <taxon>Spermatophyta</taxon>
        <taxon>Magnoliopsida</taxon>
        <taxon>Liliopsida</taxon>
        <taxon>Zingiberales</taxon>
        <taxon>Cannaceae</taxon>
        <taxon>Canna</taxon>
    </lineage>
</organism>
<proteinExistence type="predicted"/>
<keyword evidence="3" id="KW-1185">Reference proteome</keyword>
<accession>A0AAQ3QG76</accession>